<evidence type="ECO:0000313" key="1">
    <source>
        <dbReference type="EMBL" id="APO74399.1"/>
    </source>
</evidence>
<dbReference type="AlphaFoldDB" id="A0A1L5P2L2"/>
<dbReference type="Proteomes" id="UP000185109">
    <property type="component" value="Chromosome"/>
</dbReference>
<gene>
    <name evidence="1" type="ORF">AM571_CH01567</name>
</gene>
<accession>A0A1L5P2L2</accession>
<proteinExistence type="predicted"/>
<dbReference type="EMBL" id="CP017241">
    <property type="protein sequence ID" value="APO74399.1"/>
    <property type="molecule type" value="Genomic_DNA"/>
</dbReference>
<evidence type="ECO:0000313" key="2">
    <source>
        <dbReference type="Proteomes" id="UP000185109"/>
    </source>
</evidence>
<sequence length="63" mass="7239">MRWILAASCTHRPLERLSATAESGPPIPRLSMHFQIHQYYGAFGFSLAIVTEKPYNDFQVRKC</sequence>
<organism evidence="1 2">
    <name type="scientific">Rhizobium etli 8C-3</name>
    <dbReference type="NCBI Taxonomy" id="538025"/>
    <lineage>
        <taxon>Bacteria</taxon>
        <taxon>Pseudomonadati</taxon>
        <taxon>Pseudomonadota</taxon>
        <taxon>Alphaproteobacteria</taxon>
        <taxon>Hyphomicrobiales</taxon>
        <taxon>Rhizobiaceae</taxon>
        <taxon>Rhizobium/Agrobacterium group</taxon>
        <taxon>Rhizobium</taxon>
    </lineage>
</organism>
<protein>
    <submittedName>
        <fullName evidence="1">Uncharacterized protein</fullName>
    </submittedName>
</protein>
<name>A0A1L5P2L2_RHIET</name>
<reference evidence="1 2" key="1">
    <citation type="submission" date="2016-09" db="EMBL/GenBank/DDBJ databases">
        <title>The complete genome sequences of Rhizobium gallicum, symbiovars gallicum and phaseoli, symbionts associated to common bean (Phaseolus vulgaris).</title>
        <authorList>
            <person name="Bustos P."/>
            <person name="Santamaria R.I."/>
            <person name="Perez-Carrascal O.M."/>
            <person name="Juarez S."/>
            <person name="Lozano L."/>
            <person name="Martinez-Flores I."/>
            <person name="Martinez-Romero E."/>
            <person name="Cevallos M."/>
            <person name="Romero D."/>
            <person name="Davila G."/>
            <person name="Gonzalez V."/>
        </authorList>
    </citation>
    <scope>NUCLEOTIDE SEQUENCE [LARGE SCALE GENOMIC DNA]</scope>
    <source>
        <strain evidence="1 2">8C-3</strain>
    </source>
</reference>